<dbReference type="GO" id="GO:0005739">
    <property type="term" value="C:mitochondrion"/>
    <property type="evidence" value="ECO:0007669"/>
    <property type="project" value="UniProtKB-SubCell"/>
</dbReference>
<keyword evidence="4" id="KW-0496">Mitochondrion</keyword>
<name>A0A672PU42_SINGR</name>
<proteinExistence type="inferred from homology"/>
<dbReference type="Proteomes" id="UP000472262">
    <property type="component" value="Unassembled WGS sequence"/>
</dbReference>
<evidence type="ECO:0000256" key="3">
    <source>
        <dbReference type="ARBA" id="ARBA00008954"/>
    </source>
</evidence>
<comment type="subcellular location">
    <subcellularLocation>
        <location evidence="2">Mitochondrion</location>
    </subcellularLocation>
</comment>
<sequence length="63" mass="7398">MATENLDKLKTIDLRKKHVGPSCKVFFSHDPIKIVRARGQYMYNEKDEKYLDCINNVAQLLTR</sequence>
<evidence type="ECO:0000256" key="1">
    <source>
        <dbReference type="ARBA" id="ARBA00001933"/>
    </source>
</evidence>
<reference evidence="5" key="2">
    <citation type="submission" date="2025-09" db="UniProtKB">
        <authorList>
            <consortium name="Ensembl"/>
        </authorList>
    </citation>
    <scope>IDENTIFICATION</scope>
</reference>
<accession>A0A672PU42</accession>
<organism evidence="5 6">
    <name type="scientific">Sinocyclocheilus grahami</name>
    <name type="common">Dianchi golden-line fish</name>
    <name type="synonym">Barbus grahami</name>
    <dbReference type="NCBI Taxonomy" id="75366"/>
    <lineage>
        <taxon>Eukaryota</taxon>
        <taxon>Metazoa</taxon>
        <taxon>Chordata</taxon>
        <taxon>Craniata</taxon>
        <taxon>Vertebrata</taxon>
        <taxon>Euteleostomi</taxon>
        <taxon>Actinopterygii</taxon>
        <taxon>Neopterygii</taxon>
        <taxon>Teleostei</taxon>
        <taxon>Ostariophysi</taxon>
        <taxon>Cypriniformes</taxon>
        <taxon>Cyprinidae</taxon>
        <taxon>Cyprininae</taxon>
        <taxon>Sinocyclocheilus</taxon>
    </lineage>
</organism>
<evidence type="ECO:0000256" key="4">
    <source>
        <dbReference type="ARBA" id="ARBA00023128"/>
    </source>
</evidence>
<dbReference type="PANTHER" id="PTHR45688">
    <property type="match status" value="1"/>
</dbReference>
<comment type="cofactor">
    <cofactor evidence="1">
        <name>pyridoxal 5'-phosphate</name>
        <dbReference type="ChEBI" id="CHEBI:597326"/>
    </cofactor>
</comment>
<comment type="similarity">
    <text evidence="3">Belongs to the class-III pyridoxal-phosphate-dependent aminotransferase family.</text>
</comment>
<dbReference type="InterPro" id="IPR015422">
    <property type="entry name" value="PyrdxlP-dep_Trfase_small"/>
</dbReference>
<evidence type="ECO:0000313" key="6">
    <source>
        <dbReference type="Proteomes" id="UP000472262"/>
    </source>
</evidence>
<dbReference type="GO" id="GO:0050459">
    <property type="term" value="F:ethanolamine-phosphate phospho-lyase activity"/>
    <property type="evidence" value="ECO:0007669"/>
    <property type="project" value="TreeGrafter"/>
</dbReference>
<dbReference type="Gene3D" id="3.90.1150.10">
    <property type="entry name" value="Aspartate Aminotransferase, domain 1"/>
    <property type="match status" value="1"/>
</dbReference>
<evidence type="ECO:0000313" key="5">
    <source>
        <dbReference type="Ensembl" id="ENSSGRP00000067377.1"/>
    </source>
</evidence>
<dbReference type="InParanoid" id="A0A672PU42"/>
<dbReference type="SUPFAM" id="SSF53383">
    <property type="entry name" value="PLP-dependent transferases"/>
    <property type="match status" value="1"/>
</dbReference>
<reference evidence="5" key="1">
    <citation type="submission" date="2025-08" db="UniProtKB">
        <authorList>
            <consortium name="Ensembl"/>
        </authorList>
    </citation>
    <scope>IDENTIFICATION</scope>
</reference>
<dbReference type="InterPro" id="IPR015424">
    <property type="entry name" value="PyrdxlP-dep_Trfase"/>
</dbReference>
<protein>
    <submittedName>
        <fullName evidence="5">Uncharacterized protein</fullName>
    </submittedName>
</protein>
<dbReference type="AlphaFoldDB" id="A0A672PU42"/>
<keyword evidence="6" id="KW-1185">Reference proteome</keyword>
<evidence type="ECO:0000256" key="2">
    <source>
        <dbReference type="ARBA" id="ARBA00004173"/>
    </source>
</evidence>
<dbReference type="Ensembl" id="ENSSGRT00000071815.1">
    <property type="protein sequence ID" value="ENSSGRP00000067377.1"/>
    <property type="gene ID" value="ENSSGRG00000034602.1"/>
</dbReference>
<dbReference type="PANTHER" id="PTHR45688:SF1">
    <property type="entry name" value="ETHANOLAMINE-PHOSPHATE PHOSPHO-LYASE"/>
    <property type="match status" value="1"/>
</dbReference>